<dbReference type="GO" id="GO:0016853">
    <property type="term" value="F:isomerase activity"/>
    <property type="evidence" value="ECO:0007669"/>
    <property type="project" value="UniProtKB-KW"/>
</dbReference>
<dbReference type="EC" id="1.1.1.271" evidence="3 9"/>
<feature type="site" description="Important for catalytic activity" evidence="9">
    <location>
        <position position="108"/>
    </location>
</feature>
<evidence type="ECO:0000256" key="4">
    <source>
        <dbReference type="ARBA" id="ARBA00022857"/>
    </source>
</evidence>
<dbReference type="UniPathway" id="UPA00128">
    <property type="reaction ID" value="UER00191"/>
</dbReference>
<feature type="binding site" evidence="9">
    <location>
        <begin position="164"/>
        <end position="167"/>
    </location>
    <ligand>
        <name>NADP(+)</name>
        <dbReference type="ChEBI" id="CHEBI:58349"/>
    </ligand>
</feature>
<dbReference type="KEGG" id="cohn:KCTCHS21_11660"/>
<dbReference type="PANTHER" id="PTHR43238:SF1">
    <property type="entry name" value="GDP-L-FUCOSE SYNTHASE"/>
    <property type="match status" value="1"/>
</dbReference>
<dbReference type="GO" id="GO:0042351">
    <property type="term" value="P:'de novo' GDP-L-fucose biosynthetic process"/>
    <property type="evidence" value="ECO:0007669"/>
    <property type="project" value="UniProtKB-UniRule"/>
</dbReference>
<evidence type="ECO:0000313" key="12">
    <source>
        <dbReference type="Proteomes" id="UP000289856"/>
    </source>
</evidence>
<reference evidence="11 12" key="1">
    <citation type="submission" date="2019-01" db="EMBL/GenBank/DDBJ databases">
        <title>Complete genome sequence of Cohnella hallensis HS21 isolated from Korean fir (Abies koreana) rhizospheric soil.</title>
        <authorList>
            <person name="Jiang L."/>
            <person name="Kang S.W."/>
            <person name="Kim S."/>
            <person name="Jung J."/>
            <person name="Kim C.Y."/>
            <person name="Kim D.H."/>
            <person name="Kim S.W."/>
            <person name="Lee J."/>
        </authorList>
    </citation>
    <scope>NUCLEOTIDE SEQUENCE [LARGE SCALE GENOMIC DNA]</scope>
    <source>
        <strain evidence="11 12">HS21</strain>
    </source>
</reference>
<keyword evidence="12" id="KW-1185">Reference proteome</keyword>
<evidence type="ECO:0000256" key="3">
    <source>
        <dbReference type="ARBA" id="ARBA00012371"/>
    </source>
</evidence>
<evidence type="ECO:0000256" key="6">
    <source>
        <dbReference type="ARBA" id="ARBA00023235"/>
    </source>
</evidence>
<feature type="binding site" evidence="9">
    <location>
        <begin position="11"/>
        <end position="17"/>
    </location>
    <ligand>
        <name>NADP(+)</name>
        <dbReference type="ChEBI" id="CHEBI:58349"/>
    </ligand>
</feature>
<organism evidence="11 12">
    <name type="scientific">Cohnella abietis</name>
    <dbReference type="NCBI Taxonomy" id="2507935"/>
    <lineage>
        <taxon>Bacteria</taxon>
        <taxon>Bacillati</taxon>
        <taxon>Bacillota</taxon>
        <taxon>Bacilli</taxon>
        <taxon>Bacillales</taxon>
        <taxon>Paenibacillaceae</taxon>
        <taxon>Cohnella</taxon>
    </lineage>
</organism>
<gene>
    <name evidence="11" type="primary">fcl_1</name>
    <name evidence="9" type="synonym">fcl</name>
    <name evidence="11" type="ORF">KCTCHS21_11660</name>
</gene>
<dbReference type="InterPro" id="IPR001509">
    <property type="entry name" value="Epimerase_deHydtase"/>
</dbReference>
<evidence type="ECO:0000256" key="1">
    <source>
        <dbReference type="ARBA" id="ARBA00004883"/>
    </source>
</evidence>
<keyword evidence="5 9" id="KW-0560">Oxidoreductase</keyword>
<evidence type="ECO:0000256" key="5">
    <source>
        <dbReference type="ARBA" id="ARBA00023002"/>
    </source>
</evidence>
<dbReference type="PANTHER" id="PTHR43238">
    <property type="entry name" value="GDP-L-FUCOSE SYNTHASE"/>
    <property type="match status" value="1"/>
</dbReference>
<feature type="active site" description="Proton donor/acceptor" evidence="9">
    <location>
        <position position="137"/>
    </location>
</feature>
<comment type="similarity">
    <text evidence="2 9">Belongs to the NAD(P)-dependent epimerase/dehydratase family. Fucose synthase subfamily.</text>
</comment>
<dbReference type="FunFam" id="3.40.50.720:FF:000101">
    <property type="entry name" value="GDP-L-fucose synthase"/>
    <property type="match status" value="1"/>
</dbReference>
<feature type="binding site" evidence="9">
    <location>
        <position position="141"/>
    </location>
    <ligand>
        <name>NADP(+)</name>
        <dbReference type="ChEBI" id="CHEBI:58349"/>
    </ligand>
</feature>
<dbReference type="Gene3D" id="3.90.25.10">
    <property type="entry name" value="UDP-galactose 4-epimerase, domain 1"/>
    <property type="match status" value="1"/>
</dbReference>
<dbReference type="Proteomes" id="UP000289856">
    <property type="component" value="Chromosome"/>
</dbReference>
<accession>A0A3T1D0X9</accession>
<dbReference type="SUPFAM" id="SSF51735">
    <property type="entry name" value="NAD(P)-binding Rossmann-fold domains"/>
    <property type="match status" value="1"/>
</dbReference>
<dbReference type="CDD" id="cd05239">
    <property type="entry name" value="GDP_FS_SDR_e"/>
    <property type="match status" value="1"/>
</dbReference>
<dbReference type="Pfam" id="PF01370">
    <property type="entry name" value="Epimerase"/>
    <property type="match status" value="1"/>
</dbReference>
<dbReference type="OrthoDB" id="9811425at2"/>
<evidence type="ECO:0000259" key="10">
    <source>
        <dbReference type="Pfam" id="PF01370"/>
    </source>
</evidence>
<name>A0A3T1D0X9_9BACL</name>
<feature type="binding site" evidence="9">
    <location>
        <position position="270"/>
    </location>
    <ligand>
        <name>substrate</name>
    </ligand>
</feature>
<feature type="binding site" evidence="9">
    <location>
        <begin position="106"/>
        <end position="109"/>
    </location>
    <ligand>
        <name>NADP(+)</name>
        <dbReference type="ChEBI" id="CHEBI:58349"/>
    </ligand>
</feature>
<proteinExistence type="inferred from homology"/>
<sequence length="317" mass="35702">MELNSKIYVAGHRGMVGSAIVRKLQKEGYNNLVYRTSRELDLRDANAVNEFFEKESIDYVFLAAAKVGGIVANRDYPGEFIRDNLLIQTNVIDAAYSHYVKKLIFLGSSCIYPKHAPQPLKEHYLLSGPLEPTNEPYAIAKIAGITMCQSYNRQYGTNFISVMPTNLYGPFDNFDMQTSHVLPALLRKMHDAKESGQRAVEIWGTGKPFREFLHVDDLADACVYLMNQYNDNEIVNIGTGEDLTILELANLVRDVVGYKGELIFNSDMPDGTPRKQLDVSKLSELGWNASISLKQGVENTYSWYLQSKQNLALTGEH</sequence>
<feature type="binding site" evidence="9">
    <location>
        <position position="188"/>
    </location>
    <ligand>
        <name>substrate</name>
    </ligand>
</feature>
<feature type="domain" description="NAD-dependent epimerase/dehydratase" evidence="10">
    <location>
        <begin position="7"/>
        <end position="238"/>
    </location>
</feature>
<dbReference type="EMBL" id="AP019400">
    <property type="protein sequence ID" value="BBI31767.1"/>
    <property type="molecule type" value="Genomic_DNA"/>
</dbReference>
<dbReference type="GO" id="GO:0070401">
    <property type="term" value="F:NADP+ binding"/>
    <property type="evidence" value="ECO:0007669"/>
    <property type="project" value="UniProtKB-UniRule"/>
</dbReference>
<keyword evidence="4 9" id="KW-0521">NADP</keyword>
<dbReference type="GO" id="GO:0050577">
    <property type="term" value="F:GDP-L-fucose synthase activity"/>
    <property type="evidence" value="ECO:0007669"/>
    <property type="project" value="UniProtKB-UniRule"/>
</dbReference>
<evidence type="ECO:0000256" key="8">
    <source>
        <dbReference type="ARBA" id="ARBA00051935"/>
    </source>
</evidence>
<comment type="function">
    <text evidence="9">Catalyzes the two-step NADP-dependent conversion of GDP-4-dehydro-6-deoxy-D-mannose to GDP-fucose, involving an epimerase and a reductase reaction.</text>
</comment>
<dbReference type="HAMAP" id="MF_00956">
    <property type="entry name" value="GDP_fucose_synth"/>
    <property type="match status" value="1"/>
</dbReference>
<keyword evidence="7 9" id="KW-0511">Multifunctional enzyme</keyword>
<dbReference type="RefSeq" id="WP_130605799.1">
    <property type="nucleotide sequence ID" value="NZ_AP019400.1"/>
</dbReference>
<comment type="catalytic activity">
    <reaction evidence="8 9">
        <text>GDP-beta-L-fucose + NADP(+) = GDP-4-dehydro-alpha-D-rhamnose + NADPH + H(+)</text>
        <dbReference type="Rhea" id="RHEA:18885"/>
        <dbReference type="ChEBI" id="CHEBI:15378"/>
        <dbReference type="ChEBI" id="CHEBI:57273"/>
        <dbReference type="ChEBI" id="CHEBI:57783"/>
        <dbReference type="ChEBI" id="CHEBI:57964"/>
        <dbReference type="ChEBI" id="CHEBI:58349"/>
        <dbReference type="EC" id="1.1.1.271"/>
    </reaction>
</comment>
<evidence type="ECO:0000256" key="2">
    <source>
        <dbReference type="ARBA" id="ARBA00005959"/>
    </source>
</evidence>
<dbReference type="InterPro" id="IPR028614">
    <property type="entry name" value="GDP_fucose/colitose_synth"/>
</dbReference>
<keyword evidence="6 9" id="KW-0413">Isomerase</keyword>
<evidence type="ECO:0000256" key="9">
    <source>
        <dbReference type="HAMAP-Rule" id="MF_00956"/>
    </source>
</evidence>
<evidence type="ECO:0000313" key="11">
    <source>
        <dbReference type="EMBL" id="BBI31767.1"/>
    </source>
</evidence>
<evidence type="ECO:0000256" key="7">
    <source>
        <dbReference type="ARBA" id="ARBA00023268"/>
    </source>
</evidence>
<feature type="binding site" evidence="9">
    <location>
        <position position="210"/>
    </location>
    <ligand>
        <name>substrate</name>
    </ligand>
</feature>
<dbReference type="InterPro" id="IPR036291">
    <property type="entry name" value="NAD(P)-bd_dom_sf"/>
</dbReference>
<dbReference type="AlphaFoldDB" id="A0A3T1D0X9"/>
<feature type="binding site" evidence="9">
    <location>
        <position position="203"/>
    </location>
    <ligand>
        <name>substrate</name>
    </ligand>
</feature>
<dbReference type="Gene3D" id="3.40.50.720">
    <property type="entry name" value="NAD(P)-binding Rossmann-like Domain"/>
    <property type="match status" value="1"/>
</dbReference>
<protein>
    <recommendedName>
        <fullName evidence="3 9">GDP-L-fucose synthase</fullName>
        <ecNumber evidence="3 9">1.1.1.271</ecNumber>
    </recommendedName>
    <alternativeName>
        <fullName evidence="9">GDP-4-keto-6-deoxy-D-mannose-3,5-epimerase-4-reductase</fullName>
    </alternativeName>
</protein>
<feature type="site" description="Important for catalytic activity" evidence="9">
    <location>
        <position position="110"/>
    </location>
</feature>
<feature type="binding site" evidence="9">
    <location>
        <position position="180"/>
    </location>
    <ligand>
        <name>NADP(+)</name>
        <dbReference type="ChEBI" id="CHEBI:58349"/>
    </ligand>
</feature>
<comment type="pathway">
    <text evidence="1 9">Nucleotide-sugar biosynthesis; GDP-L-fucose biosynthesis via de novo pathway; GDP-L-fucose from GDP-alpha-D-mannose: step 2/2.</text>
</comment>